<feature type="binding site" evidence="1">
    <location>
        <position position="83"/>
    </location>
    <ligand>
        <name>a divalent metal cation</name>
        <dbReference type="ChEBI" id="CHEBI:60240"/>
        <label>1</label>
    </ligand>
</feature>
<feature type="binding site" evidence="1">
    <location>
        <position position="201"/>
    </location>
    <ligand>
        <name>a divalent metal cation</name>
        <dbReference type="ChEBI" id="CHEBI:60240"/>
        <label>1</label>
    </ligand>
</feature>
<protein>
    <submittedName>
        <fullName evidence="2">DNase TatD</fullName>
    </submittedName>
</protein>
<dbReference type="EMBL" id="CP039247">
    <property type="protein sequence ID" value="QCB29112.1"/>
    <property type="molecule type" value="Genomic_DNA"/>
</dbReference>
<dbReference type="KEGG" id="cee:CENDO_09240"/>
<dbReference type="SUPFAM" id="SSF51556">
    <property type="entry name" value="Metallo-dependent hydrolases"/>
    <property type="match status" value="1"/>
</dbReference>
<organism evidence="2 3">
    <name type="scientific">Corynebacterium endometrii</name>
    <dbReference type="NCBI Taxonomy" id="2488819"/>
    <lineage>
        <taxon>Bacteria</taxon>
        <taxon>Bacillati</taxon>
        <taxon>Actinomycetota</taxon>
        <taxon>Actinomycetes</taxon>
        <taxon>Mycobacteriales</taxon>
        <taxon>Corynebacteriaceae</taxon>
        <taxon>Corynebacterium</taxon>
    </lineage>
</organism>
<accession>A0A4P7QHB6</accession>
<dbReference type="PIRSF" id="PIRSF005902">
    <property type="entry name" value="DNase_TatD"/>
    <property type="match status" value="1"/>
</dbReference>
<evidence type="ECO:0000313" key="2">
    <source>
        <dbReference type="EMBL" id="QCB29112.1"/>
    </source>
</evidence>
<dbReference type="InterPro" id="IPR001130">
    <property type="entry name" value="TatD-like"/>
</dbReference>
<keyword evidence="1" id="KW-0479">Metal-binding</keyword>
<keyword evidence="3" id="KW-1185">Reference proteome</keyword>
<dbReference type="InterPro" id="IPR032466">
    <property type="entry name" value="Metal_Hydrolase"/>
</dbReference>
<feature type="binding site" evidence="1">
    <location>
        <position position="7"/>
    </location>
    <ligand>
        <name>a divalent metal cation</name>
        <dbReference type="ChEBI" id="CHEBI:60240"/>
        <label>1</label>
    </ligand>
</feature>
<reference evidence="2 3" key="1">
    <citation type="submission" date="2019-04" db="EMBL/GenBank/DDBJ databases">
        <title>Corynebacterium endometrii sp. nov., isolated from the uterus of a cow with endometritis.</title>
        <authorList>
            <person name="Ballas P."/>
            <person name="Ruckert C."/>
            <person name="Wagener K."/>
            <person name="Drillich M."/>
            <person name="Kaempfer P."/>
            <person name="Busse H.-J."/>
            <person name="Ehling-Schulz M."/>
        </authorList>
    </citation>
    <scope>NUCLEOTIDE SEQUENCE [LARGE SCALE GENOMIC DNA]</scope>
    <source>
        <strain evidence="2 3">LMM-1653</strain>
    </source>
</reference>
<feature type="binding site" evidence="1">
    <location>
        <position position="126"/>
    </location>
    <ligand>
        <name>a divalent metal cation</name>
        <dbReference type="ChEBI" id="CHEBI:60240"/>
        <label>2</label>
    </ligand>
</feature>
<dbReference type="AlphaFoldDB" id="A0A4P7QHB6"/>
<dbReference type="Gene3D" id="3.20.20.140">
    <property type="entry name" value="Metal-dependent hydrolases"/>
    <property type="match status" value="1"/>
</dbReference>
<dbReference type="RefSeq" id="WP_136141751.1">
    <property type="nucleotide sequence ID" value="NZ_CP039247.1"/>
</dbReference>
<name>A0A4P7QHB6_9CORY</name>
<dbReference type="OrthoDB" id="9810005at2"/>
<dbReference type="GO" id="GO:0016788">
    <property type="term" value="F:hydrolase activity, acting on ester bonds"/>
    <property type="evidence" value="ECO:0007669"/>
    <property type="project" value="InterPro"/>
</dbReference>
<dbReference type="PANTHER" id="PTHR46124">
    <property type="entry name" value="D-AMINOACYL-TRNA DEACYLASE"/>
    <property type="match status" value="1"/>
</dbReference>
<feature type="binding site" evidence="1">
    <location>
        <position position="153"/>
    </location>
    <ligand>
        <name>a divalent metal cation</name>
        <dbReference type="ChEBI" id="CHEBI:60240"/>
        <label>2</label>
    </ligand>
</feature>
<dbReference type="Pfam" id="PF01026">
    <property type="entry name" value="TatD_DNase"/>
    <property type="match status" value="1"/>
</dbReference>
<sequence length="259" mass="28416">MLDTHYHLDFLSAPARAEFAGLNASRGIGVVAQTLTPSSYVQQAPGDMLSLGFHPWYITSHAQAEEELAIFDQQVEGCRLIGEIGMDFLPQNLERAPEDLQRRVFSHILDSVCAAAGSKTYVLSIHAVRCATAVLDMLDEHRVWEAGVAPIVHWFSGTSDELTRLMRAGGYVSFNPMMLAGKRGRAYAKQVPAERILLETDLPSSKTLADKTARDHADDLRAGLTHVADTISELRGVDILPTILETQQRLYGLPATPAH</sequence>
<evidence type="ECO:0000256" key="1">
    <source>
        <dbReference type="PIRSR" id="PIRSR005902-1"/>
    </source>
</evidence>
<dbReference type="Proteomes" id="UP000296352">
    <property type="component" value="Chromosome"/>
</dbReference>
<evidence type="ECO:0000313" key="3">
    <source>
        <dbReference type="Proteomes" id="UP000296352"/>
    </source>
</evidence>
<gene>
    <name evidence="2" type="ORF">CENDO_09240</name>
</gene>
<dbReference type="PANTHER" id="PTHR46124:SF2">
    <property type="entry name" value="D-AMINOACYL-TRNA DEACYLASE"/>
    <property type="match status" value="1"/>
</dbReference>
<dbReference type="GO" id="GO:0046872">
    <property type="term" value="F:metal ion binding"/>
    <property type="evidence" value="ECO:0007669"/>
    <property type="project" value="UniProtKB-KW"/>
</dbReference>
<proteinExistence type="predicted"/>
<feature type="binding site" evidence="1">
    <location>
        <position position="5"/>
    </location>
    <ligand>
        <name>a divalent metal cation</name>
        <dbReference type="ChEBI" id="CHEBI:60240"/>
        <label>1</label>
    </ligand>
</feature>